<dbReference type="EMBL" id="VYKK01000019">
    <property type="protein sequence ID" value="KAA9001610.1"/>
    <property type="molecule type" value="Genomic_DNA"/>
</dbReference>
<feature type="compositionally biased region" description="Basic residues" evidence="1">
    <location>
        <begin position="18"/>
        <end position="33"/>
    </location>
</feature>
<organism evidence="2 3">
    <name type="scientific">Paenibacillus spiritus</name>
    <dbReference type="NCBI Taxonomy" id="2496557"/>
    <lineage>
        <taxon>Bacteria</taxon>
        <taxon>Bacillati</taxon>
        <taxon>Bacillota</taxon>
        <taxon>Bacilli</taxon>
        <taxon>Bacillales</taxon>
        <taxon>Paenibacillaceae</taxon>
        <taxon>Paenibacillus</taxon>
    </lineage>
</organism>
<evidence type="ECO:0000256" key="1">
    <source>
        <dbReference type="SAM" id="MobiDB-lite"/>
    </source>
</evidence>
<accession>A0A5J5G3M4</accession>
<proteinExistence type="predicted"/>
<gene>
    <name evidence="2" type="ORF">F4V43_13900</name>
</gene>
<dbReference type="AlphaFoldDB" id="A0A5J5G3M4"/>
<feature type="region of interest" description="Disordered" evidence="1">
    <location>
        <begin position="11"/>
        <end position="65"/>
    </location>
</feature>
<name>A0A5J5G3M4_9BACL</name>
<evidence type="ECO:0000313" key="3">
    <source>
        <dbReference type="Proteomes" id="UP000367750"/>
    </source>
</evidence>
<reference evidence="2 3" key="1">
    <citation type="submission" date="2019-09" db="EMBL/GenBank/DDBJ databases">
        <title>Bacillus ochoae sp. nov., Paenibacillus whitsoniae sp. nov., Paenibacillus spiritus sp. nov. Isolated from the Mars Exploration Rover during spacecraft assembly.</title>
        <authorList>
            <person name="Seuylemezian A."/>
            <person name="Vaishampayan P."/>
        </authorList>
    </citation>
    <scope>NUCLEOTIDE SEQUENCE [LARGE SCALE GENOMIC DNA]</scope>
    <source>
        <strain evidence="2 3">MER_111</strain>
    </source>
</reference>
<sequence>MLRRILHKVLHSLEHSRHGSHRRHSSSAHRGHPTGHYGNRYSSSDRPRSGGHGHGYYKNRYSSSS</sequence>
<dbReference type="Proteomes" id="UP000367750">
    <property type="component" value="Unassembled WGS sequence"/>
</dbReference>
<comment type="caution">
    <text evidence="2">The sequence shown here is derived from an EMBL/GenBank/DDBJ whole genome shotgun (WGS) entry which is preliminary data.</text>
</comment>
<dbReference type="RefSeq" id="WP_150458856.1">
    <property type="nucleotide sequence ID" value="NZ_VYKK01000019.1"/>
</dbReference>
<keyword evidence="3" id="KW-1185">Reference proteome</keyword>
<protein>
    <submittedName>
        <fullName evidence="2">Uncharacterized protein</fullName>
    </submittedName>
</protein>
<evidence type="ECO:0000313" key="2">
    <source>
        <dbReference type="EMBL" id="KAA9001610.1"/>
    </source>
</evidence>